<evidence type="ECO:0000313" key="2">
    <source>
        <dbReference type="EMBL" id="KAK2073188.1"/>
    </source>
</evidence>
<evidence type="ECO:0000313" key="3">
    <source>
        <dbReference type="Proteomes" id="UP001217918"/>
    </source>
</evidence>
<accession>A0AAD9MGY7</accession>
<dbReference type="AlphaFoldDB" id="A0AAD9MGY7"/>
<name>A0AAD9MGY7_9PEZI</name>
<dbReference type="EMBL" id="JAQQPM010000006">
    <property type="protein sequence ID" value="KAK2073188.1"/>
    <property type="molecule type" value="Genomic_DNA"/>
</dbReference>
<evidence type="ECO:0000256" key="1">
    <source>
        <dbReference type="SAM" id="MobiDB-lite"/>
    </source>
</evidence>
<keyword evidence="3" id="KW-1185">Reference proteome</keyword>
<protein>
    <submittedName>
        <fullName evidence="2">Uncharacterized protein</fullName>
    </submittedName>
</protein>
<proteinExistence type="predicted"/>
<feature type="compositionally biased region" description="Basic and acidic residues" evidence="1">
    <location>
        <begin position="1"/>
        <end position="10"/>
    </location>
</feature>
<organism evidence="2 3">
    <name type="scientific">Phyllachora maydis</name>
    <dbReference type="NCBI Taxonomy" id="1825666"/>
    <lineage>
        <taxon>Eukaryota</taxon>
        <taxon>Fungi</taxon>
        <taxon>Dikarya</taxon>
        <taxon>Ascomycota</taxon>
        <taxon>Pezizomycotina</taxon>
        <taxon>Sordariomycetes</taxon>
        <taxon>Sordariomycetidae</taxon>
        <taxon>Phyllachorales</taxon>
        <taxon>Phyllachoraceae</taxon>
        <taxon>Phyllachora</taxon>
    </lineage>
</organism>
<gene>
    <name evidence="2" type="ORF">P8C59_007486</name>
</gene>
<feature type="compositionally biased region" description="Polar residues" evidence="1">
    <location>
        <begin position="11"/>
        <end position="21"/>
    </location>
</feature>
<sequence length="86" mass="9654">MCVLHLDRSQQRSPQQTNLPCPSNEYGGEKPCLYDGGWKPFSCNKTNPWADNVEVCDTDLDSIKILELPRYGPELDGRVADSGKVR</sequence>
<comment type="caution">
    <text evidence="2">The sequence shown here is derived from an EMBL/GenBank/DDBJ whole genome shotgun (WGS) entry which is preliminary data.</text>
</comment>
<reference evidence="2" key="1">
    <citation type="journal article" date="2023" name="Mol. Plant Microbe Interact.">
        <title>Elucidating the Obligate Nature and Biological Capacity of an Invasive Fungal Corn Pathogen.</title>
        <authorList>
            <person name="MacCready J.S."/>
            <person name="Roggenkamp E.M."/>
            <person name="Gdanetz K."/>
            <person name="Chilvers M.I."/>
        </authorList>
    </citation>
    <scope>NUCLEOTIDE SEQUENCE</scope>
    <source>
        <strain evidence="2">PM02</strain>
    </source>
</reference>
<dbReference type="Proteomes" id="UP001217918">
    <property type="component" value="Unassembled WGS sequence"/>
</dbReference>
<feature type="region of interest" description="Disordered" evidence="1">
    <location>
        <begin position="1"/>
        <end position="22"/>
    </location>
</feature>